<sequence>MGTDISNLTLSEMGKLWVTYNGNTMGECVLSYYLKHVEDDEIKQLLEYAYSLTKTFIRDIELFFNEENFPIPVGFTKEDVNADAPQLFKDEFYPYYLQYTGKAGMSIYSAAISIVTRKDVRDFFVKCLDATVKLTAEANDLLKAKGMLLNAPKMPIPNEVDFVENQSFLNGYLGDIRPLHGLEIAHLYDNINNDITSKALIIGFKQGTQNKKVRKFLESGEKINKNHIEKISNKLNEENLPSPSTLDHLVTSSNIPAFSDKLMVAHKIDMFSMKIRKYAEGASLNGRRDIGALYARCLIDVSLFLEDGANILIEHGWMEQPPFTVNRNKLTSNEGNK</sequence>
<protein>
    <recommendedName>
        <fullName evidence="3">DUF3231 family protein</fullName>
    </recommendedName>
</protein>
<evidence type="ECO:0000313" key="1">
    <source>
        <dbReference type="EMBL" id="MDQ0414753.1"/>
    </source>
</evidence>
<gene>
    <name evidence="1" type="ORF">J2S25_002963</name>
</gene>
<dbReference type="Pfam" id="PF11553">
    <property type="entry name" value="DUF3231"/>
    <property type="match status" value="2"/>
</dbReference>
<proteinExistence type="predicted"/>
<dbReference type="Gene3D" id="1.20.1260.10">
    <property type="match status" value="2"/>
</dbReference>
<dbReference type="InterPro" id="IPR021617">
    <property type="entry name" value="DUF3231"/>
</dbReference>
<dbReference type="RefSeq" id="WP_307192228.1">
    <property type="nucleotide sequence ID" value="NZ_JAUSUN010000020.1"/>
</dbReference>
<evidence type="ECO:0008006" key="3">
    <source>
        <dbReference type="Google" id="ProtNLM"/>
    </source>
</evidence>
<keyword evidence="2" id="KW-1185">Reference proteome</keyword>
<name>A0ABU0FXS9_9BACI</name>
<accession>A0ABU0FXS9</accession>
<dbReference type="EMBL" id="JAUSUN010000020">
    <property type="protein sequence ID" value="MDQ0414753.1"/>
    <property type="molecule type" value="Genomic_DNA"/>
</dbReference>
<dbReference type="Proteomes" id="UP001242313">
    <property type="component" value="Unassembled WGS sequence"/>
</dbReference>
<organism evidence="1 2">
    <name type="scientific">Mesobacillus stamsii</name>
    <dbReference type="NCBI Taxonomy" id="225347"/>
    <lineage>
        <taxon>Bacteria</taxon>
        <taxon>Bacillati</taxon>
        <taxon>Bacillota</taxon>
        <taxon>Bacilli</taxon>
        <taxon>Bacillales</taxon>
        <taxon>Bacillaceae</taxon>
        <taxon>Mesobacillus</taxon>
    </lineage>
</organism>
<comment type="caution">
    <text evidence="1">The sequence shown here is derived from an EMBL/GenBank/DDBJ whole genome shotgun (WGS) entry which is preliminary data.</text>
</comment>
<dbReference type="InterPro" id="IPR012347">
    <property type="entry name" value="Ferritin-like"/>
</dbReference>
<reference evidence="1 2" key="1">
    <citation type="submission" date="2023-07" db="EMBL/GenBank/DDBJ databases">
        <title>Genomic Encyclopedia of Type Strains, Phase IV (KMG-IV): sequencing the most valuable type-strain genomes for metagenomic binning, comparative biology and taxonomic classification.</title>
        <authorList>
            <person name="Goeker M."/>
        </authorList>
    </citation>
    <scope>NUCLEOTIDE SEQUENCE [LARGE SCALE GENOMIC DNA]</scope>
    <source>
        <strain evidence="1 2">DSM 19598</strain>
    </source>
</reference>
<evidence type="ECO:0000313" key="2">
    <source>
        <dbReference type="Proteomes" id="UP001242313"/>
    </source>
</evidence>